<evidence type="ECO:0000256" key="1">
    <source>
        <dbReference type="ARBA" id="ARBA00004651"/>
    </source>
</evidence>
<feature type="transmembrane region" description="Helical" evidence="9">
    <location>
        <begin position="90"/>
        <end position="111"/>
    </location>
</feature>
<dbReference type="RefSeq" id="WP_188899314.1">
    <property type="nucleotide sequence ID" value="NZ_BMKS01000003.1"/>
</dbReference>
<reference evidence="11 12" key="1">
    <citation type="journal article" date="2014" name="Int. J. Syst. Evol. Microbiol.">
        <title>Complete genome sequence of Corynebacterium casei LMG S-19264T (=DSM 44701T), isolated from a smear-ripened cheese.</title>
        <authorList>
            <consortium name="US DOE Joint Genome Institute (JGI-PGF)"/>
            <person name="Walter F."/>
            <person name="Albersmeier A."/>
            <person name="Kalinowski J."/>
            <person name="Ruckert C."/>
        </authorList>
    </citation>
    <scope>NUCLEOTIDE SEQUENCE [LARGE SCALE GENOMIC DNA]</scope>
    <source>
        <strain evidence="11 12">CGMCC 1.16330</strain>
    </source>
</reference>
<name>A0A8J2ZAD0_9PROT</name>
<dbReference type="Pfam" id="PF12399">
    <property type="entry name" value="BCA_ABC_TP_C"/>
    <property type="match status" value="1"/>
</dbReference>
<keyword evidence="3" id="KW-1003">Cell membrane</keyword>
<gene>
    <name evidence="11" type="ORF">GCM10010964_14280</name>
</gene>
<feature type="transmembrane region" description="Helical" evidence="9">
    <location>
        <begin position="36"/>
        <end position="55"/>
    </location>
</feature>
<keyword evidence="7 9" id="KW-1133">Transmembrane helix</keyword>
<organism evidence="11 12">
    <name type="scientific">Caldovatus sediminis</name>
    <dbReference type="NCBI Taxonomy" id="2041189"/>
    <lineage>
        <taxon>Bacteria</taxon>
        <taxon>Pseudomonadati</taxon>
        <taxon>Pseudomonadota</taxon>
        <taxon>Alphaproteobacteria</taxon>
        <taxon>Acetobacterales</taxon>
        <taxon>Roseomonadaceae</taxon>
        <taxon>Caldovatus</taxon>
    </lineage>
</organism>
<feature type="transmembrane region" description="Helical" evidence="9">
    <location>
        <begin position="247"/>
        <end position="272"/>
    </location>
</feature>
<comment type="subcellular location">
    <subcellularLocation>
        <location evidence="1">Cell membrane</location>
        <topology evidence="1">Multi-pass membrane protein</topology>
    </subcellularLocation>
</comment>
<dbReference type="GO" id="GO:0015658">
    <property type="term" value="F:branched-chain amino acid transmembrane transporter activity"/>
    <property type="evidence" value="ECO:0007669"/>
    <property type="project" value="InterPro"/>
</dbReference>
<dbReference type="PANTHER" id="PTHR45772">
    <property type="entry name" value="CONSERVED COMPONENT OF ABC TRANSPORTER FOR NATURAL AMINO ACIDS-RELATED"/>
    <property type="match status" value="1"/>
</dbReference>
<dbReference type="CDD" id="cd03219">
    <property type="entry name" value="ABC_Mj1267_LivG_branched"/>
    <property type="match status" value="1"/>
</dbReference>
<dbReference type="InterPro" id="IPR003593">
    <property type="entry name" value="AAA+_ATPase"/>
</dbReference>
<evidence type="ECO:0000256" key="9">
    <source>
        <dbReference type="SAM" id="Phobius"/>
    </source>
</evidence>
<dbReference type="InterPro" id="IPR003439">
    <property type="entry name" value="ABC_transporter-like_ATP-bd"/>
</dbReference>
<dbReference type="Pfam" id="PF00005">
    <property type="entry name" value="ABC_tran"/>
    <property type="match status" value="1"/>
</dbReference>
<keyword evidence="5" id="KW-0547">Nucleotide-binding</keyword>
<comment type="caution">
    <text evidence="11">The sequence shown here is derived from an EMBL/GenBank/DDBJ whole genome shotgun (WGS) entry which is preliminary data.</text>
</comment>
<evidence type="ECO:0000256" key="6">
    <source>
        <dbReference type="ARBA" id="ARBA00022840"/>
    </source>
</evidence>
<dbReference type="InterPro" id="IPR043428">
    <property type="entry name" value="LivM-like"/>
</dbReference>
<dbReference type="InterPro" id="IPR032823">
    <property type="entry name" value="BCA_ABC_TP_C"/>
</dbReference>
<dbReference type="AlphaFoldDB" id="A0A8J2ZAD0"/>
<evidence type="ECO:0000259" key="10">
    <source>
        <dbReference type="PROSITE" id="PS50893"/>
    </source>
</evidence>
<evidence type="ECO:0000256" key="8">
    <source>
        <dbReference type="ARBA" id="ARBA00023136"/>
    </source>
</evidence>
<dbReference type="GO" id="GO:0005524">
    <property type="term" value="F:ATP binding"/>
    <property type="evidence" value="ECO:0007669"/>
    <property type="project" value="UniProtKB-KW"/>
</dbReference>
<dbReference type="Proteomes" id="UP000597507">
    <property type="component" value="Unassembled WGS sequence"/>
</dbReference>
<keyword evidence="8 9" id="KW-0472">Membrane</keyword>
<keyword evidence="4 9" id="KW-0812">Transmembrane</keyword>
<proteinExistence type="predicted"/>
<dbReference type="PANTHER" id="PTHR45772:SF9">
    <property type="entry name" value="CONSERVED COMPONENT OF ABC TRANSPORTER FOR NATURAL AMINO ACIDS"/>
    <property type="match status" value="1"/>
</dbReference>
<accession>A0A8J2ZAD0</accession>
<sequence length="597" mass="63719">MRPGALPRLRRDILLLIALAALYLGVSRMVENSYYLLMLTLVPIWAVVGLSWNLFSGYVGLISFGHAVFFGLGAYSVALTMNWWDLTPWLGIAIGAVVGAAAAVFIGMPTFRLRGHYFALSMLAFPLVLLYVFQYLGYQEVSLPMKREDPLLWLQFTDPWGYIVVAVALVAIAMGISMAVENSRFGLTLMAIRQNELAAEASGIDAWRWKMRALVLSGAIAAAAGGFYACILLVVTPEAVFGVLTSAQALTVVLFGGVGTVWGPLIGSAILIPLAETLHAELGNIIPGIQGVVYGLAIILIMLLAPEGIFWTVRDRWLRGQVAPAPALRAADADADAGAARAEPLVPPAPHTAAPLLEVEGLSKSFGGLRAVDDVSFHVAPGEILGIIGPNGAGKTTLFNVLNGVLPADAGHAWLAGEPITGRKLHAICRLGVGRTFQVVRSFPRLSLLDNVLIGAYGAGLTGEAATAAAAEALERVGLLHQAAQPAGQLTNKGLRLMELARALAGRPRLLLLDETLAGLGHEECDEVLEVLRRLRAEGMTIVIIEHTMHAMLRLADRFVVLDHGKVLAEGAPRAVVEDRSVIEAYLGKKWLARCST</sequence>
<keyword evidence="11" id="KW-0378">Hydrolase</keyword>
<protein>
    <submittedName>
        <fullName evidence="11">Metal-dependent hydrolase</fullName>
    </submittedName>
</protein>
<feature type="transmembrane region" description="Helical" evidence="9">
    <location>
        <begin position="118"/>
        <end position="138"/>
    </location>
</feature>
<dbReference type="SUPFAM" id="SSF52540">
    <property type="entry name" value="P-loop containing nucleoside triphosphate hydrolases"/>
    <property type="match status" value="1"/>
</dbReference>
<evidence type="ECO:0000256" key="2">
    <source>
        <dbReference type="ARBA" id="ARBA00022448"/>
    </source>
</evidence>
<dbReference type="PROSITE" id="PS50893">
    <property type="entry name" value="ABC_TRANSPORTER_2"/>
    <property type="match status" value="1"/>
</dbReference>
<feature type="transmembrane region" description="Helical" evidence="9">
    <location>
        <begin position="284"/>
        <end position="305"/>
    </location>
</feature>
<dbReference type="CDD" id="cd06581">
    <property type="entry name" value="TM_PBP1_LivM_like"/>
    <property type="match status" value="1"/>
</dbReference>
<feature type="domain" description="ABC transporter" evidence="10">
    <location>
        <begin position="357"/>
        <end position="589"/>
    </location>
</feature>
<evidence type="ECO:0000256" key="3">
    <source>
        <dbReference type="ARBA" id="ARBA00022475"/>
    </source>
</evidence>
<dbReference type="GO" id="GO:0016887">
    <property type="term" value="F:ATP hydrolysis activity"/>
    <property type="evidence" value="ECO:0007669"/>
    <property type="project" value="InterPro"/>
</dbReference>
<dbReference type="InterPro" id="IPR051120">
    <property type="entry name" value="ABC_AA/LPS_Transport"/>
</dbReference>
<feature type="transmembrane region" description="Helical" evidence="9">
    <location>
        <begin position="160"/>
        <end position="180"/>
    </location>
</feature>
<feature type="transmembrane region" description="Helical" evidence="9">
    <location>
        <begin position="213"/>
        <end position="235"/>
    </location>
</feature>
<dbReference type="Pfam" id="PF02653">
    <property type="entry name" value="BPD_transp_2"/>
    <property type="match status" value="1"/>
</dbReference>
<feature type="transmembrane region" description="Helical" evidence="9">
    <location>
        <begin position="67"/>
        <end position="84"/>
    </location>
</feature>
<dbReference type="Gene3D" id="3.40.50.300">
    <property type="entry name" value="P-loop containing nucleotide triphosphate hydrolases"/>
    <property type="match status" value="1"/>
</dbReference>
<evidence type="ECO:0000256" key="7">
    <source>
        <dbReference type="ARBA" id="ARBA00022989"/>
    </source>
</evidence>
<dbReference type="InterPro" id="IPR027417">
    <property type="entry name" value="P-loop_NTPase"/>
</dbReference>
<evidence type="ECO:0000256" key="5">
    <source>
        <dbReference type="ARBA" id="ARBA00022741"/>
    </source>
</evidence>
<dbReference type="SMART" id="SM00382">
    <property type="entry name" value="AAA"/>
    <property type="match status" value="1"/>
</dbReference>
<keyword evidence="6" id="KW-0067">ATP-binding</keyword>
<evidence type="ECO:0000313" key="11">
    <source>
        <dbReference type="EMBL" id="GGG27490.1"/>
    </source>
</evidence>
<feature type="transmembrane region" description="Helical" evidence="9">
    <location>
        <begin position="12"/>
        <end position="30"/>
    </location>
</feature>
<evidence type="ECO:0000313" key="12">
    <source>
        <dbReference type="Proteomes" id="UP000597507"/>
    </source>
</evidence>
<dbReference type="InterPro" id="IPR001851">
    <property type="entry name" value="ABC_transp_permease"/>
</dbReference>
<dbReference type="GO" id="GO:0005886">
    <property type="term" value="C:plasma membrane"/>
    <property type="evidence" value="ECO:0007669"/>
    <property type="project" value="UniProtKB-SubCell"/>
</dbReference>
<keyword evidence="2" id="KW-0813">Transport</keyword>
<dbReference type="EMBL" id="BMKS01000003">
    <property type="protein sequence ID" value="GGG27490.1"/>
    <property type="molecule type" value="Genomic_DNA"/>
</dbReference>
<keyword evidence="12" id="KW-1185">Reference proteome</keyword>
<evidence type="ECO:0000256" key="4">
    <source>
        <dbReference type="ARBA" id="ARBA00022692"/>
    </source>
</evidence>